<dbReference type="GO" id="GO:0016747">
    <property type="term" value="F:acyltransferase activity, transferring groups other than amino-acyl groups"/>
    <property type="evidence" value="ECO:0007669"/>
    <property type="project" value="InterPro"/>
</dbReference>
<sequence>MPVLTTTALMVKASKRVDLAGIRTERLLLRAGKKGDLQAFRKWFEDPEAMKYWSEPVYTRVQQTRDFLDNMIESANNGNLEFAVCLVDPEPEAADRNATTKKSRKAPKPIVIGLVGIWDENEVGFIFNREYWGKGYASEAVRALLEKFWAEHPSDEALVKADVDPRNESCLRVLQRLGFVEVGRAEKTYETHIGWCDSVYLEARKQRPSN</sequence>
<dbReference type="InterPro" id="IPR000182">
    <property type="entry name" value="GNAT_dom"/>
</dbReference>
<proteinExistence type="predicted"/>
<name>A0A409Y4Q5_9AGAR</name>
<dbReference type="AlphaFoldDB" id="A0A409Y4Q5"/>
<dbReference type="OrthoDB" id="630895at2759"/>
<evidence type="ECO:0000313" key="2">
    <source>
        <dbReference type="EMBL" id="PPQ98014.1"/>
    </source>
</evidence>
<organism evidence="2 3">
    <name type="scientific">Gymnopilus dilepis</name>
    <dbReference type="NCBI Taxonomy" id="231916"/>
    <lineage>
        <taxon>Eukaryota</taxon>
        <taxon>Fungi</taxon>
        <taxon>Dikarya</taxon>
        <taxon>Basidiomycota</taxon>
        <taxon>Agaricomycotina</taxon>
        <taxon>Agaricomycetes</taxon>
        <taxon>Agaricomycetidae</taxon>
        <taxon>Agaricales</taxon>
        <taxon>Agaricineae</taxon>
        <taxon>Hymenogastraceae</taxon>
        <taxon>Gymnopilus</taxon>
    </lineage>
</organism>
<dbReference type="Proteomes" id="UP000284706">
    <property type="component" value="Unassembled WGS sequence"/>
</dbReference>
<accession>A0A409Y4Q5</accession>
<dbReference type="InParanoid" id="A0A409Y4Q5"/>
<dbReference type="InterPro" id="IPR016181">
    <property type="entry name" value="Acyl_CoA_acyltransferase"/>
</dbReference>
<gene>
    <name evidence="2" type="ORF">CVT26_003076</name>
</gene>
<feature type="domain" description="N-acetyltransferase" evidence="1">
    <location>
        <begin position="27"/>
        <end position="202"/>
    </location>
</feature>
<evidence type="ECO:0000313" key="3">
    <source>
        <dbReference type="Proteomes" id="UP000284706"/>
    </source>
</evidence>
<comment type="caution">
    <text evidence="2">The sequence shown here is derived from an EMBL/GenBank/DDBJ whole genome shotgun (WGS) entry which is preliminary data.</text>
</comment>
<protein>
    <recommendedName>
        <fullName evidence="1">N-acetyltransferase domain-containing protein</fullName>
    </recommendedName>
</protein>
<dbReference type="Pfam" id="PF13302">
    <property type="entry name" value="Acetyltransf_3"/>
    <property type="match status" value="1"/>
</dbReference>
<dbReference type="SUPFAM" id="SSF55729">
    <property type="entry name" value="Acyl-CoA N-acyltransferases (Nat)"/>
    <property type="match status" value="1"/>
</dbReference>
<reference evidence="2 3" key="1">
    <citation type="journal article" date="2018" name="Evol. Lett.">
        <title>Horizontal gene cluster transfer increased hallucinogenic mushroom diversity.</title>
        <authorList>
            <person name="Reynolds H.T."/>
            <person name="Vijayakumar V."/>
            <person name="Gluck-Thaler E."/>
            <person name="Korotkin H.B."/>
            <person name="Matheny P.B."/>
            <person name="Slot J.C."/>
        </authorList>
    </citation>
    <scope>NUCLEOTIDE SEQUENCE [LARGE SCALE GENOMIC DNA]</scope>
    <source>
        <strain evidence="2 3">SRW20</strain>
    </source>
</reference>
<dbReference type="PANTHER" id="PTHR43792:SF1">
    <property type="entry name" value="N-ACETYLTRANSFERASE DOMAIN-CONTAINING PROTEIN"/>
    <property type="match status" value="1"/>
</dbReference>
<dbReference type="InterPro" id="IPR051531">
    <property type="entry name" value="N-acetyltransferase"/>
</dbReference>
<dbReference type="PANTHER" id="PTHR43792">
    <property type="entry name" value="GNAT FAMILY, PUTATIVE (AFU_ORTHOLOGUE AFUA_3G00765)-RELATED-RELATED"/>
    <property type="match status" value="1"/>
</dbReference>
<dbReference type="EMBL" id="NHYE01001153">
    <property type="protein sequence ID" value="PPQ98014.1"/>
    <property type="molecule type" value="Genomic_DNA"/>
</dbReference>
<keyword evidence="3" id="KW-1185">Reference proteome</keyword>
<evidence type="ECO:0000259" key="1">
    <source>
        <dbReference type="PROSITE" id="PS51186"/>
    </source>
</evidence>
<dbReference type="PROSITE" id="PS51186">
    <property type="entry name" value="GNAT"/>
    <property type="match status" value="1"/>
</dbReference>
<dbReference type="Gene3D" id="3.40.630.30">
    <property type="match status" value="1"/>
</dbReference>